<dbReference type="InParanoid" id="A0A6I8UND7"/>
<dbReference type="KEGG" id="dpo:4801168"/>
<dbReference type="InterPro" id="IPR026502">
    <property type="entry name" value="SLBP1/SLBP2"/>
</dbReference>
<dbReference type="FunCoup" id="A0A6I8UND7">
    <property type="interactions" value="2057"/>
</dbReference>
<sequence length="269" mass="29938">MLCEDQLMSVDNTPIKGSGSLNSSASSISIDVKPIRQSWAQEVRAELGHSDEASTSLNSSAGSSSADHGQVIVKKEATEIKLELEEGGNRGMAFEFLDDVNEVKFDRLLKEEKLKTPYKRRHSQTPPTNENSRSNSPNSSLSSGNGDANPKSKHSKLKGHKEEKRVRHNSYTSSTSSSSSYAEADPAVLSRRQKQIDYGKNTAAYERYTEMVPKATRSREDPRTPNKYGKYSRRAFDGLVKIWRKSLHFYDPPTQRRGDGDSNSDSDSD</sequence>
<dbReference type="GO" id="GO:0071204">
    <property type="term" value="C:histone pre-mRNA 3'end processing complex"/>
    <property type="evidence" value="ECO:0007669"/>
    <property type="project" value="TreeGrafter"/>
</dbReference>
<feature type="region of interest" description="Disordered" evidence="3">
    <location>
        <begin position="209"/>
        <end position="230"/>
    </location>
</feature>
<dbReference type="ExpressionAtlas" id="A0A6I8UND7">
    <property type="expression patterns" value="baseline"/>
</dbReference>
<dbReference type="InterPro" id="IPR038294">
    <property type="entry name" value="SLBP_RNA_bind_sf"/>
</dbReference>
<dbReference type="PANTHER" id="PTHR17408:SF0">
    <property type="entry name" value="HISTONE RNA HAIRPIN-BINDING PROTEIN"/>
    <property type="match status" value="1"/>
</dbReference>
<reference evidence="5" key="1">
    <citation type="submission" date="2024-06" db="UniProtKB">
        <authorList>
            <consortium name="RefSeq"/>
        </authorList>
    </citation>
    <scope>NUCLEOTIDE SEQUENCE [LARGE SCALE GENOMIC DNA]</scope>
    <source>
        <strain evidence="5">MV2-25</strain>
    </source>
</reference>
<evidence type="ECO:0000256" key="2">
    <source>
        <dbReference type="ARBA" id="ARBA00022884"/>
    </source>
</evidence>
<comment type="similarity">
    <text evidence="1">Belongs to the SLBP family.</text>
</comment>
<feature type="region of interest" description="Disordered" evidence="3">
    <location>
        <begin position="114"/>
        <end position="196"/>
    </location>
</feature>
<keyword evidence="5" id="KW-1185">Reference proteome</keyword>
<evidence type="ECO:0000313" key="5">
    <source>
        <dbReference type="Proteomes" id="UP000001819"/>
    </source>
</evidence>
<feature type="domain" description="Histone RNA hairpin-binding protein RNA-binding" evidence="4">
    <location>
        <begin position="185"/>
        <end position="252"/>
    </location>
</feature>
<dbReference type="RefSeq" id="XP_001358302.2">
    <property type="nucleotide sequence ID" value="XM_001358265.4"/>
</dbReference>
<evidence type="ECO:0000256" key="1">
    <source>
        <dbReference type="ARBA" id="ARBA00006151"/>
    </source>
</evidence>
<dbReference type="GO" id="GO:0006398">
    <property type="term" value="P:mRNA 3'-end processing by stem-loop binding and cleavage"/>
    <property type="evidence" value="ECO:0007669"/>
    <property type="project" value="TreeGrafter"/>
</dbReference>
<evidence type="ECO:0000259" key="4">
    <source>
        <dbReference type="Pfam" id="PF15247"/>
    </source>
</evidence>
<dbReference type="GO" id="GO:0003729">
    <property type="term" value="F:mRNA binding"/>
    <property type="evidence" value="ECO:0007669"/>
    <property type="project" value="InterPro"/>
</dbReference>
<feature type="compositionally biased region" description="Low complexity" evidence="3">
    <location>
        <begin position="53"/>
        <end position="66"/>
    </location>
</feature>
<proteinExistence type="inferred from homology"/>
<dbReference type="Gene3D" id="1.10.8.1120">
    <property type="entry name" value="Histone RNA hairpin-binding protein RNA-binding domain"/>
    <property type="match status" value="1"/>
</dbReference>
<dbReference type="PANTHER" id="PTHR17408">
    <property type="entry name" value="HISTONE RNA HAIRPIN-BINDING PROTEIN"/>
    <property type="match status" value="1"/>
</dbReference>
<feature type="compositionally biased region" description="Low complexity" evidence="3">
    <location>
        <begin position="129"/>
        <end position="145"/>
    </location>
</feature>
<protein>
    <submittedName>
        <fullName evidence="6">Histone RNA hairpin-binding protein isoform X1</fullName>
    </submittedName>
</protein>
<dbReference type="GO" id="GO:0005737">
    <property type="term" value="C:cytoplasm"/>
    <property type="evidence" value="ECO:0007669"/>
    <property type="project" value="TreeGrafter"/>
</dbReference>
<dbReference type="AlphaFoldDB" id="A0A6I8UND7"/>
<feature type="region of interest" description="Disordered" evidence="3">
    <location>
        <begin position="248"/>
        <end position="269"/>
    </location>
</feature>
<feature type="region of interest" description="Disordered" evidence="3">
    <location>
        <begin position="46"/>
        <end position="70"/>
    </location>
</feature>
<organism evidence="5 6">
    <name type="scientific">Drosophila pseudoobscura pseudoobscura</name>
    <name type="common">Fruit fly</name>
    <dbReference type="NCBI Taxonomy" id="46245"/>
    <lineage>
        <taxon>Eukaryota</taxon>
        <taxon>Metazoa</taxon>
        <taxon>Ecdysozoa</taxon>
        <taxon>Arthropoda</taxon>
        <taxon>Hexapoda</taxon>
        <taxon>Insecta</taxon>
        <taxon>Pterygota</taxon>
        <taxon>Neoptera</taxon>
        <taxon>Endopterygota</taxon>
        <taxon>Diptera</taxon>
        <taxon>Brachycera</taxon>
        <taxon>Muscomorpha</taxon>
        <taxon>Ephydroidea</taxon>
        <taxon>Drosophilidae</taxon>
        <taxon>Drosophila</taxon>
        <taxon>Sophophora</taxon>
    </lineage>
</organism>
<dbReference type="GO" id="GO:0007076">
    <property type="term" value="P:mitotic chromosome condensation"/>
    <property type="evidence" value="ECO:0007669"/>
    <property type="project" value="UniProtKB-ARBA"/>
</dbReference>
<evidence type="ECO:0000256" key="3">
    <source>
        <dbReference type="SAM" id="MobiDB-lite"/>
    </source>
</evidence>
<dbReference type="Pfam" id="PF15247">
    <property type="entry name" value="SLBP_RNA_bind"/>
    <property type="match status" value="1"/>
</dbReference>
<gene>
    <name evidence="6" type="primary">Slbp</name>
</gene>
<feature type="compositionally biased region" description="Low complexity" evidence="3">
    <location>
        <begin position="170"/>
        <end position="181"/>
    </location>
</feature>
<dbReference type="GO" id="GO:0071207">
    <property type="term" value="F:histone pre-mRNA stem-loop binding"/>
    <property type="evidence" value="ECO:0007669"/>
    <property type="project" value="TreeGrafter"/>
</dbReference>
<accession>A0A6I8UND7</accession>
<dbReference type="Proteomes" id="UP000001819">
    <property type="component" value="Chromosome 2"/>
</dbReference>
<evidence type="ECO:0000313" key="6">
    <source>
        <dbReference type="RefSeq" id="XP_001358302.2"/>
    </source>
</evidence>
<reference evidence="6" key="2">
    <citation type="submission" date="2025-08" db="UniProtKB">
        <authorList>
            <consortium name="RefSeq"/>
        </authorList>
    </citation>
    <scope>IDENTIFICATION</scope>
    <source>
        <strain evidence="6">MV-25-SWS-2005</strain>
        <tissue evidence="6">Whole body</tissue>
    </source>
</reference>
<dbReference type="InterPro" id="IPR029344">
    <property type="entry name" value="SLBP_RNA_bind"/>
</dbReference>
<name>A0A6I8UND7_DROPS</name>
<keyword evidence="2" id="KW-0694">RNA-binding</keyword>
<dbReference type="FunFam" id="1.10.8.1120:FF:000001">
    <property type="entry name" value="Histone RNA hairpin-binding protein-like"/>
    <property type="match status" value="1"/>
</dbReference>
<dbReference type="GO" id="GO:0051028">
    <property type="term" value="P:mRNA transport"/>
    <property type="evidence" value="ECO:0007669"/>
    <property type="project" value="TreeGrafter"/>
</dbReference>